<feature type="compositionally biased region" description="Polar residues" evidence="1">
    <location>
        <begin position="18"/>
        <end position="34"/>
    </location>
</feature>
<organism evidence="2 3">
    <name type="scientific">Racocetra fulgida</name>
    <dbReference type="NCBI Taxonomy" id="60492"/>
    <lineage>
        <taxon>Eukaryota</taxon>
        <taxon>Fungi</taxon>
        <taxon>Fungi incertae sedis</taxon>
        <taxon>Mucoromycota</taxon>
        <taxon>Glomeromycotina</taxon>
        <taxon>Glomeromycetes</taxon>
        <taxon>Diversisporales</taxon>
        <taxon>Gigasporaceae</taxon>
        <taxon>Racocetra</taxon>
    </lineage>
</organism>
<gene>
    <name evidence="2" type="ORF">RFULGI_LOCUS6845</name>
</gene>
<evidence type="ECO:0000313" key="2">
    <source>
        <dbReference type="EMBL" id="CAG8607490.1"/>
    </source>
</evidence>
<proteinExistence type="predicted"/>
<evidence type="ECO:0000313" key="3">
    <source>
        <dbReference type="Proteomes" id="UP000789396"/>
    </source>
</evidence>
<dbReference type="EMBL" id="CAJVPZ010009297">
    <property type="protein sequence ID" value="CAG8607490.1"/>
    <property type="molecule type" value="Genomic_DNA"/>
</dbReference>
<sequence length="140" mass="15922">LSNDKGEEERSDEENKELSQTSSPSRTTSIVQTSSASNVQRILDHTENFRSLGEYYETIMQLEESEMFSIRVHVALVNNGHIRLGVLKPFYNDLENSIMYTYDQNVKSFDLQSGSSGIDIENAFNLIVYLRQVVCRDASS</sequence>
<feature type="region of interest" description="Disordered" evidence="1">
    <location>
        <begin position="1"/>
        <end position="34"/>
    </location>
</feature>
<accession>A0A9N9GK17</accession>
<keyword evidence="3" id="KW-1185">Reference proteome</keyword>
<dbReference type="Proteomes" id="UP000789396">
    <property type="component" value="Unassembled WGS sequence"/>
</dbReference>
<name>A0A9N9GK17_9GLOM</name>
<dbReference type="AlphaFoldDB" id="A0A9N9GK17"/>
<reference evidence="2" key="1">
    <citation type="submission" date="2021-06" db="EMBL/GenBank/DDBJ databases">
        <authorList>
            <person name="Kallberg Y."/>
            <person name="Tangrot J."/>
            <person name="Rosling A."/>
        </authorList>
    </citation>
    <scope>NUCLEOTIDE SEQUENCE</scope>
    <source>
        <strain evidence="2">IN212</strain>
    </source>
</reference>
<protein>
    <submittedName>
        <fullName evidence="2">9182_t:CDS:1</fullName>
    </submittedName>
</protein>
<evidence type="ECO:0000256" key="1">
    <source>
        <dbReference type="SAM" id="MobiDB-lite"/>
    </source>
</evidence>
<comment type="caution">
    <text evidence="2">The sequence shown here is derived from an EMBL/GenBank/DDBJ whole genome shotgun (WGS) entry which is preliminary data.</text>
</comment>
<dbReference type="OrthoDB" id="2320279at2759"/>
<feature type="non-terminal residue" evidence="2">
    <location>
        <position position="1"/>
    </location>
</feature>